<dbReference type="Pfam" id="PF14223">
    <property type="entry name" value="Retrotran_gag_2"/>
    <property type="match status" value="1"/>
</dbReference>
<dbReference type="InterPro" id="IPR001878">
    <property type="entry name" value="Znf_CCHC"/>
</dbReference>
<dbReference type="Proteomes" id="UP000607653">
    <property type="component" value="Unassembled WGS sequence"/>
</dbReference>
<dbReference type="AlphaFoldDB" id="A0A822YP39"/>
<dbReference type="Pfam" id="PF00098">
    <property type="entry name" value="zf-CCHC"/>
    <property type="match status" value="1"/>
</dbReference>
<dbReference type="PANTHER" id="PTHR47481">
    <property type="match status" value="1"/>
</dbReference>
<reference evidence="3 4" key="1">
    <citation type="journal article" date="2020" name="Mol. Biol. Evol.">
        <title>Distinct Expression and Methylation Patterns for Genes with Different Fates following a Single Whole-Genome Duplication in Flowering Plants.</title>
        <authorList>
            <person name="Shi T."/>
            <person name="Rahmani R.S."/>
            <person name="Gugger P.F."/>
            <person name="Wang M."/>
            <person name="Li H."/>
            <person name="Zhang Y."/>
            <person name="Li Z."/>
            <person name="Wang Q."/>
            <person name="Van de Peer Y."/>
            <person name="Marchal K."/>
            <person name="Chen J."/>
        </authorList>
    </citation>
    <scope>NUCLEOTIDE SEQUENCE [LARGE SCALE GENOMIC DNA]</scope>
    <source>
        <tissue evidence="3">Leaf</tissue>
    </source>
</reference>
<accession>A0A822YP39</accession>
<dbReference type="PROSITE" id="PS50158">
    <property type="entry name" value="ZF_CCHC"/>
    <property type="match status" value="1"/>
</dbReference>
<comment type="caution">
    <text evidence="3">The sequence shown here is derived from an EMBL/GenBank/DDBJ whole genome shotgun (WGS) entry which is preliminary data.</text>
</comment>
<name>A0A822YP39_NELNU</name>
<sequence length="337" mass="38061">MASNHSEFCVKFMGKNYSAWEFQFRLHVTGKELWGHIGGTTPVPADATQLTQWKIKDARVMSWITGSCDSQIVLNLRPYRSAQTMWEYLKKLYNQTNSARRFQLECEIANYTQGSLSIQDYYSGFQNLWAEFSDIVCAAVSKDSLADVLVVHEISKRDQFLMKLRSDFENARSNLMNRHPPPTLDVCFSELLREDQHLLTQTTLEHEKMTTTHMAFSAHGKSKGKDMNKVQCFSCKNYGHIAANCTQKFCNYCKKHGHIIKDCLTCPQNRQNTAFQATIGNSSIDQIQTGPSTMSTINQIAQFTVLTPEIVQQMIVSALSALRLQGSGIGDGDREGA</sequence>
<keyword evidence="1" id="KW-0479">Metal-binding</keyword>
<dbReference type="GO" id="GO:0008270">
    <property type="term" value="F:zinc ion binding"/>
    <property type="evidence" value="ECO:0007669"/>
    <property type="project" value="UniProtKB-KW"/>
</dbReference>
<evidence type="ECO:0000256" key="1">
    <source>
        <dbReference type="PROSITE-ProRule" id="PRU00047"/>
    </source>
</evidence>
<feature type="domain" description="CCHC-type" evidence="2">
    <location>
        <begin position="232"/>
        <end position="247"/>
    </location>
</feature>
<keyword evidence="4" id="KW-1185">Reference proteome</keyword>
<gene>
    <name evidence="3" type="ORF">HUJ06_011616</name>
</gene>
<dbReference type="Gene3D" id="4.10.60.10">
    <property type="entry name" value="Zinc finger, CCHC-type"/>
    <property type="match status" value="1"/>
</dbReference>
<dbReference type="PANTHER" id="PTHR47481:SF31">
    <property type="entry name" value="OS01G0873500 PROTEIN"/>
    <property type="match status" value="1"/>
</dbReference>
<evidence type="ECO:0000313" key="4">
    <source>
        <dbReference type="Proteomes" id="UP000607653"/>
    </source>
</evidence>
<proteinExistence type="predicted"/>
<evidence type="ECO:0000259" key="2">
    <source>
        <dbReference type="PROSITE" id="PS50158"/>
    </source>
</evidence>
<dbReference type="SUPFAM" id="SSF57756">
    <property type="entry name" value="Retrovirus zinc finger-like domains"/>
    <property type="match status" value="1"/>
</dbReference>
<protein>
    <recommendedName>
        <fullName evidence="2">CCHC-type domain-containing protein</fullName>
    </recommendedName>
</protein>
<dbReference type="GO" id="GO:0003676">
    <property type="term" value="F:nucleic acid binding"/>
    <property type="evidence" value="ECO:0007669"/>
    <property type="project" value="InterPro"/>
</dbReference>
<dbReference type="SMART" id="SM00343">
    <property type="entry name" value="ZnF_C2HC"/>
    <property type="match status" value="2"/>
</dbReference>
<dbReference type="InterPro" id="IPR036875">
    <property type="entry name" value="Znf_CCHC_sf"/>
</dbReference>
<evidence type="ECO:0000313" key="3">
    <source>
        <dbReference type="EMBL" id="DAD32765.1"/>
    </source>
</evidence>
<dbReference type="EMBL" id="DUZY01000003">
    <property type="protein sequence ID" value="DAD32765.1"/>
    <property type="molecule type" value="Genomic_DNA"/>
</dbReference>
<keyword evidence="1" id="KW-0862">Zinc</keyword>
<organism evidence="3 4">
    <name type="scientific">Nelumbo nucifera</name>
    <name type="common">Sacred lotus</name>
    <dbReference type="NCBI Taxonomy" id="4432"/>
    <lineage>
        <taxon>Eukaryota</taxon>
        <taxon>Viridiplantae</taxon>
        <taxon>Streptophyta</taxon>
        <taxon>Embryophyta</taxon>
        <taxon>Tracheophyta</taxon>
        <taxon>Spermatophyta</taxon>
        <taxon>Magnoliopsida</taxon>
        <taxon>Proteales</taxon>
        <taxon>Nelumbonaceae</taxon>
        <taxon>Nelumbo</taxon>
    </lineage>
</organism>
<keyword evidence="1" id="KW-0863">Zinc-finger</keyword>